<protein>
    <submittedName>
        <fullName evidence="1">Uncharacterized protein</fullName>
    </submittedName>
</protein>
<gene>
    <name evidence="1" type="ORF">D3H65_12080</name>
</gene>
<dbReference type="EMBL" id="CP032157">
    <property type="protein sequence ID" value="AXY74674.1"/>
    <property type="molecule type" value="Genomic_DNA"/>
</dbReference>
<proteinExistence type="predicted"/>
<accession>A0A3B7MJP5</accession>
<evidence type="ECO:0000313" key="1">
    <source>
        <dbReference type="EMBL" id="AXY74674.1"/>
    </source>
</evidence>
<dbReference type="Proteomes" id="UP000263900">
    <property type="component" value="Chromosome"/>
</dbReference>
<dbReference type="Gene3D" id="2.40.160.60">
    <property type="entry name" value="Outer membrane protein transport protein (OMPP1/FadL/TodX)"/>
    <property type="match status" value="1"/>
</dbReference>
<dbReference type="OrthoDB" id="629901at2"/>
<reference evidence="1 2" key="1">
    <citation type="submission" date="2018-09" db="EMBL/GenBank/DDBJ databases">
        <title>Genome sequencing of strain 6GH32-13.</title>
        <authorList>
            <person name="Weon H.-Y."/>
            <person name="Heo J."/>
            <person name="Kwon S.-W."/>
        </authorList>
    </citation>
    <scope>NUCLEOTIDE SEQUENCE [LARGE SCALE GENOMIC DNA]</scope>
    <source>
        <strain evidence="1 2">5GH32-13</strain>
    </source>
</reference>
<sequence length="464" mass="52943">MDSLPVVDKLLERMGEPQEKLVAKVERQQQQLLAGFYRREEKIIQKIRRSDSAKARLLETDLKDRYQKLQNKLKQPYQNTGASSPYIPRIDSLETMLKWLGPISNKKEELGKALQAVDGLKAQLARNQEIEEFIKEREQSLRTLLSADGVQAKLPIHGLSNSISRYRKEFYYYKEKTKTFKESLQDPEKMERQALAIARKIPAFQKFMQQNSLLAQLFGPGVSDGGTANPAGLAGLQTRAAVTQQIQQQFGQSVGDPRQYIQQQVGAAQTELNRMKNRLESMRSGGHGDVDIPKFKPNSQRSKPFLKRLEYGLNLQTGNKGAYDFPATNDLSLTLGYKLHDRLAAGVGMAYRFGLGKGWKNLDFTHEGIGLRTYVDFKLSDPQKGLRALFGNFWLSGGYEKNYMSRFKNEAALRHVAWQTSGLVGISKKLRMKKKELKVSMLWNFLNRQSPIGQPFIFRYGYNF</sequence>
<organism evidence="1 2">
    <name type="scientific">Paraflavitalea soli</name>
    <dbReference type="NCBI Taxonomy" id="2315862"/>
    <lineage>
        <taxon>Bacteria</taxon>
        <taxon>Pseudomonadati</taxon>
        <taxon>Bacteroidota</taxon>
        <taxon>Chitinophagia</taxon>
        <taxon>Chitinophagales</taxon>
        <taxon>Chitinophagaceae</taxon>
        <taxon>Paraflavitalea</taxon>
    </lineage>
</organism>
<name>A0A3B7MJP5_9BACT</name>
<keyword evidence="2" id="KW-1185">Reference proteome</keyword>
<dbReference type="KEGG" id="pseg:D3H65_12080"/>
<evidence type="ECO:0000313" key="2">
    <source>
        <dbReference type="Proteomes" id="UP000263900"/>
    </source>
</evidence>
<dbReference type="AlphaFoldDB" id="A0A3B7MJP5"/>